<name>A0A7V2SWL0_9BACT</name>
<dbReference type="InterPro" id="IPR027417">
    <property type="entry name" value="P-loop_NTPase"/>
</dbReference>
<feature type="binding site" evidence="2">
    <location>
        <position position="48"/>
    </location>
    <ligand>
        <name>Mg(2+)</name>
        <dbReference type="ChEBI" id="CHEBI:18420"/>
    </ligand>
</feature>
<dbReference type="UniPathway" id="UPA00078">
    <property type="reaction ID" value="UER00161"/>
</dbReference>
<dbReference type="NCBIfam" id="TIGR00347">
    <property type="entry name" value="bioD"/>
    <property type="match status" value="1"/>
</dbReference>
<dbReference type="GO" id="GO:0000287">
    <property type="term" value="F:magnesium ion binding"/>
    <property type="evidence" value="ECO:0007669"/>
    <property type="project" value="UniProtKB-UniRule"/>
</dbReference>
<evidence type="ECO:0000256" key="2">
    <source>
        <dbReference type="HAMAP-Rule" id="MF_00336"/>
    </source>
</evidence>
<dbReference type="PANTHER" id="PTHR43210">
    <property type="entry name" value="DETHIOBIOTIN SYNTHETASE"/>
    <property type="match status" value="1"/>
</dbReference>
<dbReference type="PANTHER" id="PTHR43210:SF5">
    <property type="entry name" value="DETHIOBIOTIN SYNTHETASE"/>
    <property type="match status" value="1"/>
</dbReference>
<comment type="cofactor">
    <cofactor evidence="2">
        <name>Mg(2+)</name>
        <dbReference type="ChEBI" id="CHEBI:18420"/>
    </cofactor>
</comment>
<keyword evidence="2" id="KW-0479">Metal-binding</keyword>
<comment type="function">
    <text evidence="2">Catalyzes a mechanistically unusual reaction, the ATP-dependent insertion of CO2 between the N7 and N8 nitrogen atoms of 7,8-diaminopelargonic acid (DAPA, also called 7,8-diammoniononanoate) to form a ureido ring.</text>
</comment>
<dbReference type="CDD" id="cd03109">
    <property type="entry name" value="DTBS"/>
    <property type="match status" value="1"/>
</dbReference>
<feature type="binding site" evidence="2">
    <location>
        <begin position="112"/>
        <end position="115"/>
    </location>
    <ligand>
        <name>ATP</name>
        <dbReference type="ChEBI" id="CHEBI:30616"/>
    </ligand>
</feature>
<keyword evidence="2" id="KW-0460">Magnesium</keyword>
<dbReference type="EC" id="6.3.3.3" evidence="2"/>
<evidence type="ECO:0000313" key="3">
    <source>
        <dbReference type="EMBL" id="HFC47086.1"/>
    </source>
</evidence>
<comment type="subunit">
    <text evidence="2">Homodimer.</text>
</comment>
<dbReference type="SUPFAM" id="SSF52540">
    <property type="entry name" value="P-loop containing nucleoside triphosphate hydrolases"/>
    <property type="match status" value="1"/>
</dbReference>
<dbReference type="Gene3D" id="3.40.50.300">
    <property type="entry name" value="P-loop containing nucleotide triphosphate hydrolases"/>
    <property type="match status" value="1"/>
</dbReference>
<feature type="binding site" evidence="2">
    <location>
        <begin position="11"/>
        <end position="16"/>
    </location>
    <ligand>
        <name>ATP</name>
        <dbReference type="ChEBI" id="CHEBI:30616"/>
    </ligand>
</feature>
<dbReference type="AlphaFoldDB" id="A0A7V2SWL0"/>
<sequence length="226" mass="24691">MVIFITGTDTDCGKTFVSSLLLKAFLALGIDASYQKWVSTGNRDYSEDAHFVYEMAGITPPPMAGSLETPYCFSLPASPHLAGEQDGQSIDTRHLEECTRTLGERHELVIVEGVGGLLVPLTRETLLIDLVAQMSLPTIVVARAGLGTINHTLLTIEALERRGIEIRGLIINEDRPANPLIAQDNQAIIEKFTGISPLCRIPHQSHIDNSLIDELKEAAKALYAHH</sequence>
<feature type="active site" evidence="2">
    <location>
        <position position="36"/>
    </location>
</feature>
<dbReference type="GO" id="GO:0005829">
    <property type="term" value="C:cytosol"/>
    <property type="evidence" value="ECO:0007669"/>
    <property type="project" value="TreeGrafter"/>
</dbReference>
<keyword evidence="2" id="KW-0963">Cytoplasm</keyword>
<dbReference type="GO" id="GO:0009102">
    <property type="term" value="P:biotin biosynthetic process"/>
    <property type="evidence" value="ECO:0007669"/>
    <property type="project" value="UniProtKB-UniRule"/>
</dbReference>
<dbReference type="EMBL" id="DRND01000342">
    <property type="protein sequence ID" value="HFC47086.1"/>
    <property type="molecule type" value="Genomic_DNA"/>
</dbReference>
<protein>
    <recommendedName>
        <fullName evidence="2">ATP-dependent dethiobiotin synthetase BioD</fullName>
        <ecNumber evidence="2">6.3.3.3</ecNumber>
    </recommendedName>
    <alternativeName>
        <fullName evidence="2">DTB synthetase</fullName>
        <shortName evidence="2">DTBS</shortName>
    </alternativeName>
    <alternativeName>
        <fullName evidence="2">Dethiobiotin synthase</fullName>
    </alternativeName>
</protein>
<comment type="subcellular location">
    <subcellularLocation>
        <location evidence="2">Cytoplasm</location>
    </subcellularLocation>
</comment>
<proteinExistence type="inferred from homology"/>
<keyword evidence="2" id="KW-0067">ATP-binding</keyword>
<gene>
    <name evidence="2 3" type="primary">bioD</name>
    <name evidence="3" type="ORF">ENJ63_04310</name>
</gene>
<dbReference type="GO" id="GO:0004141">
    <property type="term" value="F:dethiobiotin synthase activity"/>
    <property type="evidence" value="ECO:0007669"/>
    <property type="project" value="UniProtKB-UniRule"/>
</dbReference>
<keyword evidence="2" id="KW-0547">Nucleotide-binding</keyword>
<feature type="binding site" evidence="2">
    <location>
        <position position="112"/>
    </location>
    <ligand>
        <name>Mg(2+)</name>
        <dbReference type="ChEBI" id="CHEBI:18420"/>
    </ligand>
</feature>
<dbReference type="Pfam" id="PF13500">
    <property type="entry name" value="AAA_26"/>
    <property type="match status" value="1"/>
</dbReference>
<dbReference type="PIRSF" id="PIRSF006755">
    <property type="entry name" value="DTB_synth"/>
    <property type="match status" value="1"/>
</dbReference>
<keyword evidence="1 2" id="KW-0093">Biotin biosynthesis</keyword>
<feature type="binding site" evidence="2">
    <location>
        <begin position="172"/>
        <end position="173"/>
    </location>
    <ligand>
        <name>ATP</name>
        <dbReference type="ChEBI" id="CHEBI:30616"/>
    </ligand>
</feature>
<reference evidence="3" key="1">
    <citation type="journal article" date="2020" name="mSystems">
        <title>Genome- and Community-Level Interaction Insights into Carbon Utilization and Element Cycling Functions of Hydrothermarchaeota in Hydrothermal Sediment.</title>
        <authorList>
            <person name="Zhou Z."/>
            <person name="Liu Y."/>
            <person name="Xu W."/>
            <person name="Pan J."/>
            <person name="Luo Z.H."/>
            <person name="Li M."/>
        </authorList>
    </citation>
    <scope>NUCLEOTIDE SEQUENCE [LARGE SCALE GENOMIC DNA]</scope>
    <source>
        <strain evidence="3">HyVt-503</strain>
    </source>
</reference>
<comment type="pathway">
    <text evidence="2">Cofactor biosynthesis; biotin biosynthesis; biotin from 7,8-diaminononanoate: step 1/2.</text>
</comment>
<dbReference type="InterPro" id="IPR004472">
    <property type="entry name" value="DTB_synth_BioD"/>
</dbReference>
<feature type="binding site" evidence="2">
    <location>
        <position position="48"/>
    </location>
    <ligand>
        <name>ATP</name>
        <dbReference type="ChEBI" id="CHEBI:30616"/>
    </ligand>
</feature>
<evidence type="ECO:0000256" key="1">
    <source>
        <dbReference type="ARBA" id="ARBA00022756"/>
    </source>
</evidence>
<accession>A0A7V2SWL0</accession>
<comment type="caution">
    <text evidence="3">The sequence shown here is derived from an EMBL/GenBank/DDBJ whole genome shotgun (WGS) entry which is preliminary data.</text>
</comment>
<comment type="similarity">
    <text evidence="2">Belongs to the dethiobiotin synthetase family.</text>
</comment>
<dbReference type="GO" id="GO:0005524">
    <property type="term" value="F:ATP binding"/>
    <property type="evidence" value="ECO:0007669"/>
    <property type="project" value="UniProtKB-UniRule"/>
</dbReference>
<organism evidence="3">
    <name type="scientific">Dissulfuribacter thermophilus</name>
    <dbReference type="NCBI Taxonomy" id="1156395"/>
    <lineage>
        <taxon>Bacteria</taxon>
        <taxon>Pseudomonadati</taxon>
        <taxon>Thermodesulfobacteriota</taxon>
        <taxon>Dissulfuribacteria</taxon>
        <taxon>Dissulfuribacterales</taxon>
        <taxon>Dissulfuribacteraceae</taxon>
        <taxon>Dissulfuribacter</taxon>
    </lineage>
</organism>
<comment type="catalytic activity">
    <reaction evidence="2">
        <text>(7R,8S)-7,8-diammoniononanoate + CO2 + ATP = (4R,5S)-dethiobiotin + ADP + phosphate + 3 H(+)</text>
        <dbReference type="Rhea" id="RHEA:15805"/>
        <dbReference type="ChEBI" id="CHEBI:15378"/>
        <dbReference type="ChEBI" id="CHEBI:16526"/>
        <dbReference type="ChEBI" id="CHEBI:30616"/>
        <dbReference type="ChEBI" id="CHEBI:43474"/>
        <dbReference type="ChEBI" id="CHEBI:149469"/>
        <dbReference type="ChEBI" id="CHEBI:149473"/>
        <dbReference type="ChEBI" id="CHEBI:456216"/>
        <dbReference type="EC" id="6.3.3.3"/>
    </reaction>
</comment>
<keyword evidence="2 3" id="KW-0436">Ligase</keyword>
<dbReference type="Proteomes" id="UP000885797">
    <property type="component" value="Unassembled WGS sequence"/>
</dbReference>
<feature type="binding site" evidence="2">
    <location>
        <position position="40"/>
    </location>
    <ligand>
        <name>substrate</name>
    </ligand>
</feature>
<feature type="binding site" evidence="2">
    <location>
        <position position="15"/>
    </location>
    <ligand>
        <name>Mg(2+)</name>
        <dbReference type="ChEBI" id="CHEBI:18420"/>
    </ligand>
</feature>
<comment type="caution">
    <text evidence="2">Lacks conserved residue(s) required for the propagation of feature annotation.</text>
</comment>
<dbReference type="HAMAP" id="MF_00336">
    <property type="entry name" value="BioD"/>
    <property type="match status" value="1"/>
</dbReference>